<dbReference type="EMBL" id="CCAE010000002">
    <property type="protein sequence ID" value="CDN86066.1"/>
    <property type="molecule type" value="Genomic_DNA"/>
</dbReference>
<name>A0A1L1PJ41_HYDIT</name>
<organism evidence="2 3">
    <name type="scientific">Hydrogenophaga intermedia</name>
    <dbReference type="NCBI Taxonomy" id="65786"/>
    <lineage>
        <taxon>Bacteria</taxon>
        <taxon>Pseudomonadati</taxon>
        <taxon>Pseudomonadota</taxon>
        <taxon>Betaproteobacteria</taxon>
        <taxon>Burkholderiales</taxon>
        <taxon>Comamonadaceae</taxon>
        <taxon>Hydrogenophaga</taxon>
    </lineage>
</organism>
<dbReference type="Pfam" id="PF07332">
    <property type="entry name" value="Phage_holin_3_6"/>
    <property type="match status" value="1"/>
</dbReference>
<keyword evidence="1" id="KW-0472">Membrane</keyword>
<feature type="transmembrane region" description="Helical" evidence="1">
    <location>
        <begin position="77"/>
        <end position="97"/>
    </location>
</feature>
<gene>
    <name evidence="2" type="ORF">BN948_00466</name>
</gene>
<sequence length="124" mass="13428">MEPSAQRLSASVRGLAATLVELAQVRLELFSVEAQEEVLRIAGLVAYGVIALVCLALGVCFLAILITVALWDEHRLAALAGFTGVFLLIGLVAIWQARARVLRGSRLFSASIDELRQDREALEP</sequence>
<keyword evidence="3" id="KW-1185">Reference proteome</keyword>
<dbReference type="InterPro" id="IPR009937">
    <property type="entry name" value="Phage_holin_3_6"/>
</dbReference>
<keyword evidence="1" id="KW-1133">Transmembrane helix</keyword>
<proteinExistence type="predicted"/>
<evidence type="ECO:0000313" key="2">
    <source>
        <dbReference type="EMBL" id="CDN86066.1"/>
    </source>
</evidence>
<evidence type="ECO:0000256" key="1">
    <source>
        <dbReference type="SAM" id="Phobius"/>
    </source>
</evidence>
<accession>A0A1L1PJ41</accession>
<reference evidence="3" key="1">
    <citation type="submission" date="2014-02" db="EMBL/GenBank/DDBJ databases">
        <authorList>
            <person name="Gan H."/>
        </authorList>
    </citation>
    <scope>NUCLEOTIDE SEQUENCE [LARGE SCALE GENOMIC DNA]</scope>
    <source>
        <strain evidence="3">S1</strain>
    </source>
</reference>
<reference evidence="3" key="2">
    <citation type="submission" date="2014-11" db="EMBL/GenBank/DDBJ databases">
        <title>Draft genome sequence of Hydrogenophaga intermedia S1.</title>
        <authorList>
            <person name="Gan H.M."/>
            <person name="Chew T.H."/>
            <person name="Stolz A."/>
        </authorList>
    </citation>
    <scope>NUCLEOTIDE SEQUENCE [LARGE SCALE GENOMIC DNA]</scope>
    <source>
        <strain evidence="3">S1</strain>
    </source>
</reference>
<protein>
    <submittedName>
        <fullName evidence="2">Membrane protein-like protein</fullName>
    </submittedName>
</protein>
<dbReference type="RefSeq" id="WP_009516537.1">
    <property type="nucleotide sequence ID" value="NZ_CCAE010000002.1"/>
</dbReference>
<feature type="transmembrane region" description="Helical" evidence="1">
    <location>
        <begin position="44"/>
        <end position="71"/>
    </location>
</feature>
<dbReference type="AlphaFoldDB" id="A0A1L1PJ41"/>
<evidence type="ECO:0000313" key="3">
    <source>
        <dbReference type="Proteomes" id="UP000028878"/>
    </source>
</evidence>
<keyword evidence="1" id="KW-0812">Transmembrane</keyword>
<dbReference type="Proteomes" id="UP000028878">
    <property type="component" value="Unassembled WGS sequence"/>
</dbReference>